<keyword evidence="2" id="KW-1185">Reference proteome</keyword>
<protein>
    <submittedName>
        <fullName evidence="1">Uncharacterized protein</fullName>
    </submittedName>
</protein>
<name>A0A7R9Q7L8_9ACAR</name>
<gene>
    <name evidence="1" type="ORF">OSB1V03_LOCUS15839</name>
</gene>
<sequence length="102" mass="11462">MVLPQFKGNIRKRSYQTFLGPIDLTSDNKHTINEKFIRVPGIDSLANGFSLLTPSKYKGLIWTTISDANETTNGIYKCNIEYKTNKTVAYMASDVLKIAAEK</sequence>
<evidence type="ECO:0000313" key="1">
    <source>
        <dbReference type="EMBL" id="CAD7635448.1"/>
    </source>
</evidence>
<dbReference type="Proteomes" id="UP000759131">
    <property type="component" value="Unassembled WGS sequence"/>
</dbReference>
<evidence type="ECO:0000313" key="2">
    <source>
        <dbReference type="Proteomes" id="UP000759131"/>
    </source>
</evidence>
<organism evidence="1">
    <name type="scientific">Medioppia subpectinata</name>
    <dbReference type="NCBI Taxonomy" id="1979941"/>
    <lineage>
        <taxon>Eukaryota</taxon>
        <taxon>Metazoa</taxon>
        <taxon>Ecdysozoa</taxon>
        <taxon>Arthropoda</taxon>
        <taxon>Chelicerata</taxon>
        <taxon>Arachnida</taxon>
        <taxon>Acari</taxon>
        <taxon>Acariformes</taxon>
        <taxon>Sarcoptiformes</taxon>
        <taxon>Oribatida</taxon>
        <taxon>Brachypylina</taxon>
        <taxon>Oppioidea</taxon>
        <taxon>Oppiidae</taxon>
        <taxon>Medioppia</taxon>
    </lineage>
</organism>
<proteinExistence type="predicted"/>
<reference evidence="1" key="1">
    <citation type="submission" date="2020-11" db="EMBL/GenBank/DDBJ databases">
        <authorList>
            <person name="Tran Van P."/>
        </authorList>
    </citation>
    <scope>NUCLEOTIDE SEQUENCE</scope>
</reference>
<accession>A0A7R9Q7L8</accession>
<dbReference type="EMBL" id="OC871475">
    <property type="protein sequence ID" value="CAD7635448.1"/>
    <property type="molecule type" value="Genomic_DNA"/>
</dbReference>
<dbReference type="EMBL" id="CAJPIZ010016900">
    <property type="protein sequence ID" value="CAG2115878.1"/>
    <property type="molecule type" value="Genomic_DNA"/>
</dbReference>
<dbReference type="AlphaFoldDB" id="A0A7R9Q7L8"/>